<reference evidence="1" key="1">
    <citation type="submission" date="2021-02" db="EMBL/GenBank/DDBJ databases">
        <authorList>
            <person name="Nowell W R."/>
        </authorList>
    </citation>
    <scope>NUCLEOTIDE SEQUENCE</scope>
</reference>
<proteinExistence type="predicted"/>
<sequence length="10" mass="1252">MRDNKTFVLK</sequence>
<dbReference type="EMBL" id="CAJOBD010018742">
    <property type="protein sequence ID" value="CAF4230719.1"/>
    <property type="molecule type" value="Genomic_DNA"/>
</dbReference>
<gene>
    <name evidence="1" type="ORF">JBS370_LOCUS37864</name>
</gene>
<protein>
    <submittedName>
        <fullName evidence="1">Uncharacterized protein</fullName>
    </submittedName>
</protein>
<evidence type="ECO:0000313" key="1">
    <source>
        <dbReference type="EMBL" id="CAF4230719.1"/>
    </source>
</evidence>
<accession>A0A820DEF4</accession>
<comment type="caution">
    <text evidence="1">The sequence shown here is derived from an EMBL/GenBank/DDBJ whole genome shotgun (WGS) entry which is preliminary data.</text>
</comment>
<organism evidence="1 2">
    <name type="scientific">Rotaria sordida</name>
    <dbReference type="NCBI Taxonomy" id="392033"/>
    <lineage>
        <taxon>Eukaryota</taxon>
        <taxon>Metazoa</taxon>
        <taxon>Spiralia</taxon>
        <taxon>Gnathifera</taxon>
        <taxon>Rotifera</taxon>
        <taxon>Eurotatoria</taxon>
        <taxon>Bdelloidea</taxon>
        <taxon>Philodinida</taxon>
        <taxon>Philodinidae</taxon>
        <taxon>Rotaria</taxon>
    </lineage>
</organism>
<dbReference type="Proteomes" id="UP000663836">
    <property type="component" value="Unassembled WGS sequence"/>
</dbReference>
<evidence type="ECO:0000313" key="2">
    <source>
        <dbReference type="Proteomes" id="UP000663836"/>
    </source>
</evidence>
<name>A0A820DEF4_9BILA</name>
<feature type="non-terminal residue" evidence="1">
    <location>
        <position position="10"/>
    </location>
</feature>